<dbReference type="Pfam" id="PF23055">
    <property type="entry name" value="DUF7041"/>
    <property type="match status" value="1"/>
</dbReference>
<feature type="domain" description="DUF7041" evidence="1">
    <location>
        <begin position="17"/>
        <end position="95"/>
    </location>
</feature>
<dbReference type="OrthoDB" id="6433734at2759"/>
<dbReference type="PANTHER" id="PTHR33327">
    <property type="entry name" value="ENDONUCLEASE"/>
    <property type="match status" value="1"/>
</dbReference>
<name>A0A4Y2A5S4_ARAVE</name>
<dbReference type="Proteomes" id="UP000499080">
    <property type="component" value="Unassembled WGS sequence"/>
</dbReference>
<sequence>MVYNEVARISITLHPLWKDNIEILFANLESQFAIAGITASQTKFHHIVTSLDSEISSLISDILKKPPVDDPYTFLKTWLMSQFLESESVCIRTLLSNLSLGDQKSSQLLHKMRQPAANKVSDDVL</sequence>
<accession>A0A4Y2A5S4</accession>
<dbReference type="AlphaFoldDB" id="A0A4Y2A5S4"/>
<proteinExistence type="predicted"/>
<evidence type="ECO:0000313" key="2">
    <source>
        <dbReference type="EMBL" id="GBL75030.1"/>
    </source>
</evidence>
<dbReference type="EMBL" id="BGPR01000006">
    <property type="protein sequence ID" value="GBL75030.1"/>
    <property type="molecule type" value="Genomic_DNA"/>
</dbReference>
<dbReference type="InterPro" id="IPR055469">
    <property type="entry name" value="DUF7041"/>
</dbReference>
<organism evidence="2 3">
    <name type="scientific">Araneus ventricosus</name>
    <name type="common">Orbweaver spider</name>
    <name type="synonym">Epeira ventricosa</name>
    <dbReference type="NCBI Taxonomy" id="182803"/>
    <lineage>
        <taxon>Eukaryota</taxon>
        <taxon>Metazoa</taxon>
        <taxon>Ecdysozoa</taxon>
        <taxon>Arthropoda</taxon>
        <taxon>Chelicerata</taxon>
        <taxon>Arachnida</taxon>
        <taxon>Araneae</taxon>
        <taxon>Araneomorphae</taxon>
        <taxon>Entelegynae</taxon>
        <taxon>Araneoidea</taxon>
        <taxon>Araneidae</taxon>
        <taxon>Araneus</taxon>
    </lineage>
</organism>
<protein>
    <recommendedName>
        <fullName evidence="1">DUF7041 domain-containing protein</fullName>
    </recommendedName>
</protein>
<reference evidence="2 3" key="1">
    <citation type="journal article" date="2019" name="Sci. Rep.">
        <title>Orb-weaving spider Araneus ventricosus genome elucidates the spidroin gene catalogue.</title>
        <authorList>
            <person name="Kono N."/>
            <person name="Nakamura H."/>
            <person name="Ohtoshi R."/>
            <person name="Moran D.A.P."/>
            <person name="Shinohara A."/>
            <person name="Yoshida Y."/>
            <person name="Fujiwara M."/>
            <person name="Mori M."/>
            <person name="Tomita M."/>
            <person name="Arakawa K."/>
        </authorList>
    </citation>
    <scope>NUCLEOTIDE SEQUENCE [LARGE SCALE GENOMIC DNA]</scope>
</reference>
<dbReference type="PANTHER" id="PTHR33327:SF3">
    <property type="entry name" value="RNA-DIRECTED DNA POLYMERASE"/>
    <property type="match status" value="1"/>
</dbReference>
<keyword evidence="3" id="KW-1185">Reference proteome</keyword>
<comment type="caution">
    <text evidence="2">The sequence shown here is derived from an EMBL/GenBank/DDBJ whole genome shotgun (WGS) entry which is preliminary data.</text>
</comment>
<evidence type="ECO:0000313" key="3">
    <source>
        <dbReference type="Proteomes" id="UP000499080"/>
    </source>
</evidence>
<gene>
    <name evidence="2" type="ORF">AVEN_243822_1</name>
</gene>
<evidence type="ECO:0000259" key="1">
    <source>
        <dbReference type="Pfam" id="PF23055"/>
    </source>
</evidence>